<evidence type="ECO:0000256" key="4">
    <source>
        <dbReference type="ARBA" id="ARBA00022475"/>
    </source>
</evidence>
<proteinExistence type="inferred from homology"/>
<reference evidence="12 13" key="1">
    <citation type="journal article" date="1994" name="Int. J. Syst. Bacteriol.">
        <title>Phylogenetic positions of novel aerobic, bacteriochlorophyll a-containing bacteria and description of Roseococcus thiosulfatophilus gen. nov., sp. nov., Erythromicrobium ramosum gen. nov., sp. nov., and Erythrobacter litoralis sp. nov.</title>
        <authorList>
            <person name="Yurkov V."/>
            <person name="Stackebrandt E."/>
            <person name="Holmes A."/>
            <person name="Fuerst J.A."/>
            <person name="Hugenholtz P."/>
            <person name="Golecki J."/>
            <person name="Gad'on N."/>
            <person name="Gorlenko V.M."/>
            <person name="Kompantseva E.I."/>
            <person name="Drews G."/>
        </authorList>
    </citation>
    <scope>NUCLEOTIDE SEQUENCE [LARGE SCALE GENOMIC DNA]</scope>
    <source>
        <strain evidence="12 13">KR-99</strain>
    </source>
</reference>
<keyword evidence="8 11" id="KW-1133">Transmembrane helix</keyword>
<dbReference type="PANTHER" id="PTHR39583">
    <property type="entry name" value="TYPE II SECRETION SYSTEM PROTEIN J-RELATED"/>
    <property type="match status" value="1"/>
</dbReference>
<keyword evidence="13" id="KW-1185">Reference proteome</keyword>
<dbReference type="AlphaFoldDB" id="A0A7V8RE17"/>
<evidence type="ECO:0000256" key="9">
    <source>
        <dbReference type="ARBA" id="ARBA00023136"/>
    </source>
</evidence>
<evidence type="ECO:0000256" key="3">
    <source>
        <dbReference type="ARBA" id="ARBA00021539"/>
    </source>
</evidence>
<dbReference type="GO" id="GO:0015628">
    <property type="term" value="P:protein secretion by the type II secretion system"/>
    <property type="evidence" value="ECO:0007669"/>
    <property type="project" value="InterPro"/>
</dbReference>
<name>A0A7V8RE17_9SPHN</name>
<dbReference type="GO" id="GO:0015627">
    <property type="term" value="C:type II protein secretion system complex"/>
    <property type="evidence" value="ECO:0007669"/>
    <property type="project" value="InterPro"/>
</dbReference>
<dbReference type="Gene3D" id="3.10.610.10">
    <property type="entry name" value="GSPII I/J protein-like"/>
    <property type="match status" value="1"/>
</dbReference>
<evidence type="ECO:0000256" key="6">
    <source>
        <dbReference type="ARBA" id="ARBA00022519"/>
    </source>
</evidence>
<accession>A0A7V8RE17</accession>
<comment type="similarity">
    <text evidence="2">Belongs to the GSP J family.</text>
</comment>
<keyword evidence="9 11" id="KW-0472">Membrane</keyword>
<evidence type="ECO:0000256" key="10">
    <source>
        <dbReference type="SAM" id="MobiDB-lite"/>
    </source>
</evidence>
<keyword evidence="6" id="KW-0997">Cell inner membrane</keyword>
<evidence type="ECO:0000256" key="2">
    <source>
        <dbReference type="ARBA" id="ARBA00011084"/>
    </source>
</evidence>
<dbReference type="InterPro" id="IPR012902">
    <property type="entry name" value="N_methyl_site"/>
</dbReference>
<dbReference type="PANTHER" id="PTHR39583:SF2">
    <property type="entry name" value="TYPE II SECRETION SYSTEM PROTEIN J"/>
    <property type="match status" value="1"/>
</dbReference>
<dbReference type="NCBIfam" id="TIGR02532">
    <property type="entry name" value="IV_pilin_GFxxxE"/>
    <property type="match status" value="1"/>
</dbReference>
<comment type="subcellular location">
    <subcellularLocation>
        <location evidence="1">Cell inner membrane</location>
        <topology evidence="1">Single-pass membrane protein</topology>
    </subcellularLocation>
</comment>
<gene>
    <name evidence="12" type="primary">gspJ</name>
    <name evidence="12" type="ORF">FG486_10225</name>
</gene>
<dbReference type="InterPro" id="IPR051621">
    <property type="entry name" value="T2SS_protein_J"/>
</dbReference>
<evidence type="ECO:0000256" key="5">
    <source>
        <dbReference type="ARBA" id="ARBA00022481"/>
    </source>
</evidence>
<dbReference type="Gene3D" id="2.10.70.20">
    <property type="entry name" value="gspk-gspi-gspj complex like domains"/>
    <property type="match status" value="1"/>
</dbReference>
<feature type="region of interest" description="Disordered" evidence="10">
    <location>
        <begin position="1"/>
        <end position="41"/>
    </location>
</feature>
<evidence type="ECO:0000256" key="7">
    <source>
        <dbReference type="ARBA" id="ARBA00022692"/>
    </source>
</evidence>
<evidence type="ECO:0000313" key="12">
    <source>
        <dbReference type="EMBL" id="MBA1374718.1"/>
    </source>
</evidence>
<organism evidence="12 13">
    <name type="scientific">Sphingomonas ursincola</name>
    <dbReference type="NCBI Taxonomy" id="56361"/>
    <lineage>
        <taxon>Bacteria</taxon>
        <taxon>Pseudomonadati</taxon>
        <taxon>Pseudomonadota</taxon>
        <taxon>Alphaproteobacteria</taxon>
        <taxon>Sphingomonadales</taxon>
        <taxon>Sphingomonadaceae</taxon>
        <taxon>Sphingomonas</taxon>
    </lineage>
</organism>
<dbReference type="InterPro" id="IPR010055">
    <property type="entry name" value="T2SS_protein-GspJ"/>
</dbReference>
<dbReference type="GO" id="GO:0005886">
    <property type="term" value="C:plasma membrane"/>
    <property type="evidence" value="ECO:0007669"/>
    <property type="project" value="UniProtKB-SubCell"/>
</dbReference>
<dbReference type="InterPro" id="IPR045584">
    <property type="entry name" value="Pilin-like"/>
</dbReference>
<dbReference type="NCBIfam" id="TIGR01711">
    <property type="entry name" value="gspJ"/>
    <property type="match status" value="1"/>
</dbReference>
<keyword evidence="7 11" id="KW-0812">Transmembrane</keyword>
<feature type="compositionally biased region" description="Basic and acidic residues" evidence="10">
    <location>
        <begin position="15"/>
        <end position="35"/>
    </location>
</feature>
<keyword evidence="4" id="KW-1003">Cell membrane</keyword>
<evidence type="ECO:0000256" key="8">
    <source>
        <dbReference type="ARBA" id="ARBA00022989"/>
    </source>
</evidence>
<dbReference type="Proteomes" id="UP000589292">
    <property type="component" value="Unassembled WGS sequence"/>
</dbReference>
<evidence type="ECO:0000256" key="1">
    <source>
        <dbReference type="ARBA" id="ARBA00004377"/>
    </source>
</evidence>
<feature type="transmembrane region" description="Helical" evidence="11">
    <location>
        <begin position="52"/>
        <end position="70"/>
    </location>
</feature>
<comment type="caution">
    <text evidence="12">The sequence shown here is derived from an EMBL/GenBank/DDBJ whole genome shotgun (WGS) entry which is preliminary data.</text>
</comment>
<dbReference type="Pfam" id="PF11612">
    <property type="entry name" value="T2SSJ"/>
    <property type="match status" value="1"/>
</dbReference>
<evidence type="ECO:0000313" key="13">
    <source>
        <dbReference type="Proteomes" id="UP000589292"/>
    </source>
</evidence>
<sequence length="236" mass="25693">MSRRDHASLRLSPDFARERGEGCDQGLKRDSRVRGNDGQGVHPSTGFTLVEMMVALFIFGMIATASVVLLRQSVEAEARSAVRLEEMGDLRRFSAILAQDMTLMLPRPSRDALGSDRVALMNGDGVLLGFARQIAQIDPQPGSSSLQRVEWALSDGQLTRAIAPKADGAKTGAPVAILEGIEQARLRFRDKQGVWQTEWRPQRTDELPIAIELTLVQQGNGARPLTFEFLVAGGGG</sequence>
<protein>
    <recommendedName>
        <fullName evidence="3">Type II secretion system protein J</fullName>
    </recommendedName>
</protein>
<keyword evidence="5" id="KW-0488">Methylation</keyword>
<evidence type="ECO:0000256" key="11">
    <source>
        <dbReference type="SAM" id="Phobius"/>
    </source>
</evidence>
<dbReference type="EMBL" id="VDES01000002">
    <property type="protein sequence ID" value="MBA1374718.1"/>
    <property type="molecule type" value="Genomic_DNA"/>
</dbReference>
<dbReference type="SUPFAM" id="SSF54523">
    <property type="entry name" value="Pili subunits"/>
    <property type="match status" value="2"/>
</dbReference>
<dbReference type="Pfam" id="PF07963">
    <property type="entry name" value="N_methyl"/>
    <property type="match status" value="1"/>
</dbReference>
<dbReference type="PROSITE" id="PS00409">
    <property type="entry name" value="PROKAR_NTER_METHYL"/>
    <property type="match status" value="1"/>
</dbReference>